<evidence type="ECO:0000313" key="10">
    <source>
        <dbReference type="Proteomes" id="UP000799118"/>
    </source>
</evidence>
<evidence type="ECO:0000256" key="2">
    <source>
        <dbReference type="ARBA" id="ARBA00022676"/>
    </source>
</evidence>
<dbReference type="InterPro" id="IPR007657">
    <property type="entry name" value="Glycosyltransferase_61"/>
</dbReference>
<evidence type="ECO:0000259" key="8">
    <source>
        <dbReference type="Pfam" id="PF04577"/>
    </source>
</evidence>
<evidence type="ECO:0000256" key="3">
    <source>
        <dbReference type="ARBA" id="ARBA00022679"/>
    </source>
</evidence>
<dbReference type="EMBL" id="ML769395">
    <property type="protein sequence ID" value="KAE9407475.1"/>
    <property type="molecule type" value="Genomic_DNA"/>
</dbReference>
<proteinExistence type="predicted"/>
<dbReference type="OrthoDB" id="529273at2759"/>
<feature type="domain" description="Glycosyltransferase 61 catalytic" evidence="8">
    <location>
        <begin position="409"/>
        <end position="488"/>
    </location>
</feature>
<dbReference type="GO" id="GO:0005783">
    <property type="term" value="C:endoplasmic reticulum"/>
    <property type="evidence" value="ECO:0007669"/>
    <property type="project" value="TreeGrafter"/>
</dbReference>
<dbReference type="PANTHER" id="PTHR20961:SF38">
    <property type="entry name" value="PROTEIN O-LINKED-MANNOSE BETA-1,4-N-ACETYLGLUCOSAMINYLTRANSFERASE 2"/>
    <property type="match status" value="1"/>
</dbReference>
<comment type="subcellular location">
    <subcellularLocation>
        <location evidence="1">Membrane</location>
        <topology evidence="1">Single-pass membrane protein</topology>
    </subcellularLocation>
</comment>
<dbReference type="GO" id="GO:0035269">
    <property type="term" value="P:protein O-linked glycosylation via mannose"/>
    <property type="evidence" value="ECO:0007669"/>
    <property type="project" value="TreeGrafter"/>
</dbReference>
<name>A0A6A4IFQ4_9AGAR</name>
<keyword evidence="2" id="KW-0328">Glycosyltransferase</keyword>
<evidence type="ECO:0000256" key="4">
    <source>
        <dbReference type="ARBA" id="ARBA00022692"/>
    </source>
</evidence>
<sequence>MHLTSVFFPPTAPTETSFVINNHVHDILPPPDLQPLPPPPDSLTVITSEIPPANDVSSEPIPTKELAVHLAPDLPMTSLVHHAPGYTIFRNLYMSNGTLFIVSPNRSFPEIRMMTSVSMYAFGDPENIAAREPNVHIMDFLTPEDAKRRWGGDVANGVRNHVFTVNGNTALFNDPPQFLRHYYHFVAELWFGVQAFWHGAFSSSIDSTIPDRSKNSNPGGSNWHAFPVNPTTHHPTAYQLHHEPPPEIHRSIFMHSNADGWRDNPGFNSYFLRAAFPSMTVEHEEDWQDRVAATKGGPNAVQDRAFLFPLAILVDRSAAFREDMTGGHTQRTAAQAWEYMRNIGRLRGERVGGWWEPVRDAVLRFAGSGDAVAEYRTMEMNLGGTEDKRVGLLDDTSHMPLELPMPPKVVVTYISRQGGSRRKLTQESHESLVAALKESANRKGFEFIIMEAEKLTKDEQLRVIGRTNILMGVHGNGLTHLVFMPPTRVSAVIEIFYPGGFAHDYHWTSRALGMPHFGVWNDTFFTHPNEPGVDYPEGFQENYIPVDGPTVAKLIEDRIDGKIGTM</sequence>
<evidence type="ECO:0000256" key="1">
    <source>
        <dbReference type="ARBA" id="ARBA00004167"/>
    </source>
</evidence>
<keyword evidence="6" id="KW-0472">Membrane</keyword>
<evidence type="ECO:0000256" key="6">
    <source>
        <dbReference type="ARBA" id="ARBA00023136"/>
    </source>
</evidence>
<dbReference type="GO" id="GO:0097363">
    <property type="term" value="F:protein O-acetylglucosaminyltransferase activity"/>
    <property type="evidence" value="ECO:0007669"/>
    <property type="project" value="TreeGrafter"/>
</dbReference>
<dbReference type="Pfam" id="PF04577">
    <property type="entry name" value="Glyco_transf_61"/>
    <property type="match status" value="1"/>
</dbReference>
<keyword evidence="5" id="KW-1133">Transmembrane helix</keyword>
<keyword evidence="4" id="KW-0812">Transmembrane</keyword>
<keyword evidence="7" id="KW-0325">Glycoprotein</keyword>
<dbReference type="InterPro" id="IPR049625">
    <property type="entry name" value="Glyco_transf_61_cat"/>
</dbReference>
<evidence type="ECO:0000313" key="9">
    <source>
        <dbReference type="EMBL" id="KAE9407475.1"/>
    </source>
</evidence>
<dbReference type="Proteomes" id="UP000799118">
    <property type="component" value="Unassembled WGS sequence"/>
</dbReference>
<dbReference type="PANTHER" id="PTHR20961">
    <property type="entry name" value="GLYCOSYLTRANSFERASE"/>
    <property type="match status" value="1"/>
</dbReference>
<gene>
    <name evidence="9" type="ORF">BT96DRAFT_914486</name>
</gene>
<evidence type="ECO:0000256" key="5">
    <source>
        <dbReference type="ARBA" id="ARBA00022989"/>
    </source>
</evidence>
<reference evidence="9" key="1">
    <citation type="journal article" date="2019" name="Environ. Microbiol.">
        <title>Fungal ecological strategies reflected in gene transcription - a case study of two litter decomposers.</title>
        <authorList>
            <person name="Barbi F."/>
            <person name="Kohler A."/>
            <person name="Barry K."/>
            <person name="Baskaran P."/>
            <person name="Daum C."/>
            <person name="Fauchery L."/>
            <person name="Ihrmark K."/>
            <person name="Kuo A."/>
            <person name="LaButti K."/>
            <person name="Lipzen A."/>
            <person name="Morin E."/>
            <person name="Grigoriev I.V."/>
            <person name="Henrissat B."/>
            <person name="Lindahl B."/>
            <person name="Martin F."/>
        </authorList>
    </citation>
    <scope>NUCLEOTIDE SEQUENCE</scope>
    <source>
        <strain evidence="9">JB14</strain>
    </source>
</reference>
<protein>
    <recommendedName>
        <fullName evidence="8">Glycosyltransferase 61 catalytic domain-containing protein</fullName>
    </recommendedName>
</protein>
<dbReference type="AlphaFoldDB" id="A0A6A4IFQ4"/>
<accession>A0A6A4IFQ4</accession>
<organism evidence="9 10">
    <name type="scientific">Gymnopus androsaceus JB14</name>
    <dbReference type="NCBI Taxonomy" id="1447944"/>
    <lineage>
        <taxon>Eukaryota</taxon>
        <taxon>Fungi</taxon>
        <taxon>Dikarya</taxon>
        <taxon>Basidiomycota</taxon>
        <taxon>Agaricomycotina</taxon>
        <taxon>Agaricomycetes</taxon>
        <taxon>Agaricomycetidae</taxon>
        <taxon>Agaricales</taxon>
        <taxon>Marasmiineae</taxon>
        <taxon>Omphalotaceae</taxon>
        <taxon>Gymnopus</taxon>
    </lineage>
</organism>
<keyword evidence="3" id="KW-0808">Transferase</keyword>
<dbReference type="GO" id="GO:0016020">
    <property type="term" value="C:membrane"/>
    <property type="evidence" value="ECO:0007669"/>
    <property type="project" value="UniProtKB-SubCell"/>
</dbReference>
<keyword evidence="10" id="KW-1185">Reference proteome</keyword>
<evidence type="ECO:0000256" key="7">
    <source>
        <dbReference type="ARBA" id="ARBA00023180"/>
    </source>
</evidence>